<dbReference type="InterPro" id="IPR045584">
    <property type="entry name" value="Pilin-like"/>
</dbReference>
<dbReference type="SUPFAM" id="SSF54523">
    <property type="entry name" value="Pili subunits"/>
    <property type="match status" value="1"/>
</dbReference>
<keyword evidence="14" id="KW-1185">Reference proteome</keyword>
<dbReference type="InterPro" id="IPR022346">
    <property type="entry name" value="T2SS_GspH"/>
</dbReference>
<dbReference type="Proteomes" id="UP000539350">
    <property type="component" value="Unassembled WGS sequence"/>
</dbReference>
<evidence type="ECO:0000256" key="2">
    <source>
        <dbReference type="ARBA" id="ARBA00021549"/>
    </source>
</evidence>
<dbReference type="InterPro" id="IPR002416">
    <property type="entry name" value="T2SS_protein-GspH"/>
</dbReference>
<dbReference type="PROSITE" id="PS00409">
    <property type="entry name" value="PROKAR_NTER_METHYL"/>
    <property type="match status" value="1"/>
</dbReference>
<organism evidence="13 14">
    <name type="scientific">Sediminihaliea albiluteola</name>
    <dbReference type="NCBI Taxonomy" id="2758564"/>
    <lineage>
        <taxon>Bacteria</taxon>
        <taxon>Pseudomonadati</taxon>
        <taxon>Pseudomonadota</taxon>
        <taxon>Gammaproteobacteria</taxon>
        <taxon>Cellvibrionales</taxon>
        <taxon>Halieaceae</taxon>
        <taxon>Sediminihaliea</taxon>
    </lineage>
</organism>
<dbReference type="AlphaFoldDB" id="A0A7W2YIV7"/>
<comment type="subcellular location">
    <subcellularLocation>
        <location evidence="1">Cell inner membrane</location>
        <topology evidence="1">Single-pass membrane protein</topology>
    </subcellularLocation>
</comment>
<dbReference type="RefSeq" id="WP_182171169.1">
    <property type="nucleotide sequence ID" value="NZ_JACFXU010000014.1"/>
</dbReference>
<protein>
    <recommendedName>
        <fullName evidence="2">Type II secretion system protein H</fullName>
    </recommendedName>
    <alternativeName>
        <fullName evidence="10">General secretion pathway protein H</fullName>
    </alternativeName>
</protein>
<keyword evidence="4" id="KW-0488">Methylation</keyword>
<feature type="domain" description="General secretion pathway GspH" evidence="12">
    <location>
        <begin position="50"/>
        <end position="167"/>
    </location>
</feature>
<gene>
    <name evidence="13" type="primary">gspH</name>
    <name evidence="13" type="ORF">H2508_07285</name>
</gene>
<dbReference type="PRINTS" id="PR00885">
    <property type="entry name" value="BCTERIALGSPH"/>
</dbReference>
<dbReference type="Pfam" id="PF07963">
    <property type="entry name" value="N_methyl"/>
    <property type="match status" value="1"/>
</dbReference>
<dbReference type="GO" id="GO:0015627">
    <property type="term" value="C:type II protein secretion system complex"/>
    <property type="evidence" value="ECO:0007669"/>
    <property type="project" value="InterPro"/>
</dbReference>
<feature type="region of interest" description="Disordered" evidence="11">
    <location>
        <begin position="179"/>
        <end position="200"/>
    </location>
</feature>
<evidence type="ECO:0000256" key="11">
    <source>
        <dbReference type="SAM" id="MobiDB-lite"/>
    </source>
</evidence>
<accession>A0A7W2YIV7</accession>
<dbReference type="NCBIfam" id="TIGR02532">
    <property type="entry name" value="IV_pilin_GFxxxE"/>
    <property type="match status" value="1"/>
</dbReference>
<dbReference type="Pfam" id="PF12019">
    <property type="entry name" value="GspH"/>
    <property type="match status" value="1"/>
</dbReference>
<reference evidence="13 14" key="1">
    <citation type="submission" date="2020-07" db="EMBL/GenBank/DDBJ databases">
        <title>Halieaceae bacterium, F7430, whole genome shotgun sequencing project.</title>
        <authorList>
            <person name="Jiang S."/>
            <person name="Liu Z.W."/>
            <person name="Du Z.J."/>
        </authorList>
    </citation>
    <scope>NUCLEOTIDE SEQUENCE [LARGE SCALE GENOMIC DNA]</scope>
    <source>
        <strain evidence="13 14">F7430</strain>
    </source>
</reference>
<sequence>MLLRQRGFSLLELLVALFVVVLVTSLATLNVGSGGQDLQLESQLRSLADINTLAADEAQMSGRDYGLLLQQLNLRGERVYRYSWRERREEAWRQPSSGHEVFAERDLPPTVDLELSLEGQLDSEFHLGEDVGQAKPQVIFYASGEVSPGVLTVRQRSDAAVLWRLKWDLLGRSELLPRGEALDPSESSASAQFRRGQRDG</sequence>
<comment type="caution">
    <text evidence="13">The sequence shown here is derived from an EMBL/GenBank/DDBJ whole genome shotgun (WGS) entry which is preliminary data.</text>
</comment>
<evidence type="ECO:0000256" key="10">
    <source>
        <dbReference type="ARBA" id="ARBA00030775"/>
    </source>
</evidence>
<dbReference type="EMBL" id="JACFXU010000014">
    <property type="protein sequence ID" value="MBA6412911.1"/>
    <property type="molecule type" value="Genomic_DNA"/>
</dbReference>
<comment type="similarity">
    <text evidence="9">Belongs to the GSP H family.</text>
</comment>
<evidence type="ECO:0000313" key="14">
    <source>
        <dbReference type="Proteomes" id="UP000539350"/>
    </source>
</evidence>
<keyword evidence="6" id="KW-0812">Transmembrane</keyword>
<dbReference type="NCBIfam" id="TIGR01708">
    <property type="entry name" value="typeII_sec_gspH"/>
    <property type="match status" value="1"/>
</dbReference>
<evidence type="ECO:0000313" key="13">
    <source>
        <dbReference type="EMBL" id="MBA6412911.1"/>
    </source>
</evidence>
<evidence type="ECO:0000256" key="7">
    <source>
        <dbReference type="ARBA" id="ARBA00022989"/>
    </source>
</evidence>
<keyword evidence="5" id="KW-0997">Cell inner membrane</keyword>
<evidence type="ECO:0000256" key="5">
    <source>
        <dbReference type="ARBA" id="ARBA00022519"/>
    </source>
</evidence>
<evidence type="ECO:0000256" key="6">
    <source>
        <dbReference type="ARBA" id="ARBA00022692"/>
    </source>
</evidence>
<evidence type="ECO:0000256" key="1">
    <source>
        <dbReference type="ARBA" id="ARBA00004377"/>
    </source>
</evidence>
<dbReference type="GO" id="GO:0005886">
    <property type="term" value="C:plasma membrane"/>
    <property type="evidence" value="ECO:0007669"/>
    <property type="project" value="UniProtKB-SubCell"/>
</dbReference>
<evidence type="ECO:0000256" key="9">
    <source>
        <dbReference type="ARBA" id="ARBA00025772"/>
    </source>
</evidence>
<dbReference type="InterPro" id="IPR049875">
    <property type="entry name" value="TypeII_GspH"/>
</dbReference>
<evidence type="ECO:0000256" key="8">
    <source>
        <dbReference type="ARBA" id="ARBA00023136"/>
    </source>
</evidence>
<keyword evidence="8" id="KW-0472">Membrane</keyword>
<dbReference type="GO" id="GO:0015628">
    <property type="term" value="P:protein secretion by the type II secretion system"/>
    <property type="evidence" value="ECO:0007669"/>
    <property type="project" value="InterPro"/>
</dbReference>
<evidence type="ECO:0000259" key="12">
    <source>
        <dbReference type="Pfam" id="PF12019"/>
    </source>
</evidence>
<evidence type="ECO:0000256" key="3">
    <source>
        <dbReference type="ARBA" id="ARBA00022475"/>
    </source>
</evidence>
<proteinExistence type="inferred from homology"/>
<keyword evidence="7" id="KW-1133">Transmembrane helix</keyword>
<evidence type="ECO:0000256" key="4">
    <source>
        <dbReference type="ARBA" id="ARBA00022481"/>
    </source>
</evidence>
<dbReference type="InterPro" id="IPR012902">
    <property type="entry name" value="N_methyl_site"/>
</dbReference>
<dbReference type="Gene3D" id="3.55.40.10">
    <property type="entry name" value="minor pseudopilin epsh domain"/>
    <property type="match status" value="1"/>
</dbReference>
<name>A0A7W2YIV7_9GAMM</name>
<keyword evidence="3" id="KW-1003">Cell membrane</keyword>